<keyword evidence="2" id="KW-1185">Reference proteome</keyword>
<name>A0ABD3FMP8_9STRA</name>
<accession>A0ABD3FMP8</accession>
<sequence length="282" mass="32608">MYSCNPRIWYKNPVETGAPTLARIKRTDGKNLEQDVANPSEFTKNEATLHEVQAANLLVPQTTITVEAYRRELRRKKQIRYRKKQKDRMLHRGSENRKLELEIARLKARRLACLAPALPRSVWSSVAQFFQEFRRSFQGSEESTDNKTKMIVDAPNVIFNGERGIEAMGQRLKRIYLWFDRPEFDIRHFVEGSNNSLVATSILSSTITEKTLSHVFPHLCTDKRDVSLGRRLLGQRIAVYLVTRFEWDTTRGRISSVVTKTDLMKPMLTQPSRQLGSCVPRV</sequence>
<evidence type="ECO:0000313" key="1">
    <source>
        <dbReference type="EMBL" id="KAL3667731.1"/>
    </source>
</evidence>
<gene>
    <name evidence="1" type="ORF">V7S43_007284</name>
</gene>
<dbReference type="Proteomes" id="UP001632037">
    <property type="component" value="Unassembled WGS sequence"/>
</dbReference>
<comment type="caution">
    <text evidence="1">The sequence shown here is derived from an EMBL/GenBank/DDBJ whole genome shotgun (WGS) entry which is preliminary data.</text>
</comment>
<dbReference type="EMBL" id="JBIMZQ010000013">
    <property type="protein sequence ID" value="KAL3667731.1"/>
    <property type="molecule type" value="Genomic_DNA"/>
</dbReference>
<protein>
    <submittedName>
        <fullName evidence="1">Uncharacterized protein</fullName>
    </submittedName>
</protein>
<dbReference type="AlphaFoldDB" id="A0ABD3FMP8"/>
<organism evidence="1 2">
    <name type="scientific">Phytophthora oleae</name>
    <dbReference type="NCBI Taxonomy" id="2107226"/>
    <lineage>
        <taxon>Eukaryota</taxon>
        <taxon>Sar</taxon>
        <taxon>Stramenopiles</taxon>
        <taxon>Oomycota</taxon>
        <taxon>Peronosporomycetes</taxon>
        <taxon>Peronosporales</taxon>
        <taxon>Peronosporaceae</taxon>
        <taxon>Phytophthora</taxon>
    </lineage>
</organism>
<reference evidence="1 2" key="1">
    <citation type="submission" date="2024-09" db="EMBL/GenBank/DDBJ databases">
        <title>Genome sequencing and assembly of Phytophthora oleae, isolate VK10A, causative agent of rot of olive drupes.</title>
        <authorList>
            <person name="Conti Taguali S."/>
            <person name="Riolo M."/>
            <person name="La Spada F."/>
            <person name="Cacciola S.O."/>
            <person name="Dionisio G."/>
        </authorList>
    </citation>
    <scope>NUCLEOTIDE SEQUENCE [LARGE SCALE GENOMIC DNA]</scope>
    <source>
        <strain evidence="1 2">VK10A</strain>
    </source>
</reference>
<proteinExistence type="predicted"/>
<evidence type="ECO:0000313" key="2">
    <source>
        <dbReference type="Proteomes" id="UP001632037"/>
    </source>
</evidence>